<gene>
    <name evidence="5" type="ORF">SAMN05216241_101510</name>
</gene>
<dbReference type="SUPFAM" id="SSF49329">
    <property type="entry name" value="Cu,Zn superoxide dismutase-like"/>
    <property type="match status" value="1"/>
</dbReference>
<dbReference type="PANTHER" id="PTHR10003">
    <property type="entry name" value="SUPEROXIDE DISMUTASE CU-ZN -RELATED"/>
    <property type="match status" value="1"/>
</dbReference>
<comment type="similarity">
    <text evidence="1">Belongs to the Cu-Zn superoxide dismutase family.</text>
</comment>
<feature type="domain" description="Superoxide dismutase copper/zinc binding" evidence="4">
    <location>
        <begin position="62"/>
        <end position="203"/>
    </location>
</feature>
<name>A0A1G7M7P5_9PROT</name>
<dbReference type="GO" id="GO:0006801">
    <property type="term" value="P:superoxide metabolic process"/>
    <property type="evidence" value="ECO:0007669"/>
    <property type="project" value="InterPro"/>
</dbReference>
<protein>
    <submittedName>
        <fullName evidence="5">Superoxide dismutase, Cu-Zn family</fullName>
    </submittedName>
</protein>
<dbReference type="Gene3D" id="2.60.40.200">
    <property type="entry name" value="Superoxide dismutase, copper/zinc binding domain"/>
    <property type="match status" value="1"/>
</dbReference>
<feature type="chain" id="PRO_5011792649" evidence="3">
    <location>
        <begin position="37"/>
        <end position="206"/>
    </location>
</feature>
<dbReference type="STRING" id="1082479.SAMN05216241_101510"/>
<dbReference type="InterPro" id="IPR036423">
    <property type="entry name" value="SOD-like_Cu/Zn_dom_sf"/>
</dbReference>
<evidence type="ECO:0000313" key="5">
    <source>
        <dbReference type="EMBL" id="SDF57705.1"/>
    </source>
</evidence>
<evidence type="ECO:0000259" key="4">
    <source>
        <dbReference type="Pfam" id="PF00080"/>
    </source>
</evidence>
<dbReference type="InterPro" id="IPR024134">
    <property type="entry name" value="SOD_Cu/Zn_/chaperone"/>
</dbReference>
<feature type="region of interest" description="Disordered" evidence="2">
    <location>
        <begin position="179"/>
        <end position="206"/>
    </location>
</feature>
<evidence type="ECO:0000256" key="2">
    <source>
        <dbReference type="SAM" id="MobiDB-lite"/>
    </source>
</evidence>
<dbReference type="OrthoDB" id="5431326at2"/>
<feature type="compositionally biased region" description="Basic and acidic residues" evidence="2">
    <location>
        <begin position="179"/>
        <end position="191"/>
    </location>
</feature>
<evidence type="ECO:0000313" key="6">
    <source>
        <dbReference type="Proteomes" id="UP000199415"/>
    </source>
</evidence>
<dbReference type="Pfam" id="PF00080">
    <property type="entry name" value="Sod_Cu"/>
    <property type="match status" value="1"/>
</dbReference>
<organism evidence="5 6">
    <name type="scientific">Limimonas halophila</name>
    <dbReference type="NCBI Taxonomy" id="1082479"/>
    <lineage>
        <taxon>Bacteria</taxon>
        <taxon>Pseudomonadati</taxon>
        <taxon>Pseudomonadota</taxon>
        <taxon>Alphaproteobacteria</taxon>
        <taxon>Rhodospirillales</taxon>
        <taxon>Rhodovibrionaceae</taxon>
        <taxon>Limimonas</taxon>
    </lineage>
</organism>
<reference evidence="5 6" key="1">
    <citation type="submission" date="2016-10" db="EMBL/GenBank/DDBJ databases">
        <authorList>
            <person name="de Groot N.N."/>
        </authorList>
    </citation>
    <scope>NUCLEOTIDE SEQUENCE [LARGE SCALE GENOMIC DNA]</scope>
    <source>
        <strain evidence="5 6">DSM 25584</strain>
    </source>
</reference>
<dbReference type="InterPro" id="IPR001424">
    <property type="entry name" value="SOD_Cu_Zn_dom"/>
</dbReference>
<keyword evidence="6" id="KW-1185">Reference proteome</keyword>
<evidence type="ECO:0000256" key="3">
    <source>
        <dbReference type="SAM" id="SignalP"/>
    </source>
</evidence>
<dbReference type="EMBL" id="FNCE01000001">
    <property type="protein sequence ID" value="SDF57705.1"/>
    <property type="molecule type" value="Genomic_DNA"/>
</dbReference>
<evidence type="ECO:0000256" key="1">
    <source>
        <dbReference type="ARBA" id="ARBA00010457"/>
    </source>
</evidence>
<accession>A0A1G7M7P5</accession>
<proteinExistence type="inferred from homology"/>
<dbReference type="Proteomes" id="UP000199415">
    <property type="component" value="Unassembled WGS sequence"/>
</dbReference>
<feature type="signal peptide" evidence="3">
    <location>
        <begin position="1"/>
        <end position="36"/>
    </location>
</feature>
<dbReference type="GO" id="GO:0005507">
    <property type="term" value="F:copper ion binding"/>
    <property type="evidence" value="ECO:0007669"/>
    <property type="project" value="InterPro"/>
</dbReference>
<sequence>MMTRGTTSRPAAALGAVASAAAILAAPMATPQPAAAGSSGDTQGAKVTIHRISTEGTGKAVGTITLRDSPHGLLVIPNLKGMGKARPHAAHVHENGTCAPAERDGEMVAGAAAGGHYDPEGTGAYTGPYLPGALGDLPNLYVEPGGRSTIPVLAPRLSVSDVRGHALMIHAMPDRYGPRTADDGGHGDHAHSHGGTRAYCGVIPEG</sequence>
<dbReference type="AlphaFoldDB" id="A0A1G7M7P5"/>
<keyword evidence="3" id="KW-0732">Signal</keyword>